<evidence type="ECO:0000256" key="5">
    <source>
        <dbReference type="ARBA" id="ARBA00022692"/>
    </source>
</evidence>
<keyword evidence="3" id="KW-0813">Transport</keyword>
<evidence type="ECO:0000256" key="3">
    <source>
        <dbReference type="ARBA" id="ARBA00022448"/>
    </source>
</evidence>
<feature type="transmembrane region" description="Helical" evidence="8">
    <location>
        <begin position="358"/>
        <end position="381"/>
    </location>
</feature>
<feature type="domain" description="ABC transmembrane type-2" evidence="9">
    <location>
        <begin position="318"/>
        <end position="550"/>
    </location>
</feature>
<dbReference type="EMBL" id="LR593886">
    <property type="protein sequence ID" value="VTR94244.1"/>
    <property type="molecule type" value="Genomic_DNA"/>
</dbReference>
<dbReference type="InterPro" id="IPR047817">
    <property type="entry name" value="ABC2_TM_bact-type"/>
</dbReference>
<protein>
    <recommendedName>
        <fullName evidence="9">ABC transmembrane type-2 domain-containing protein</fullName>
    </recommendedName>
</protein>
<feature type="transmembrane region" description="Helical" evidence="8">
    <location>
        <begin position="402"/>
        <end position="427"/>
    </location>
</feature>
<keyword evidence="7 8" id="KW-0472">Membrane</keyword>
<evidence type="ECO:0000256" key="1">
    <source>
        <dbReference type="ARBA" id="ARBA00004651"/>
    </source>
</evidence>
<dbReference type="KEGG" id="gms:SOIL9_34700"/>
<proteinExistence type="inferred from homology"/>
<evidence type="ECO:0000256" key="8">
    <source>
        <dbReference type="SAM" id="Phobius"/>
    </source>
</evidence>
<comment type="similarity">
    <text evidence="2">Belongs to the ABC-2 integral membrane protein family.</text>
</comment>
<name>A0A6P2D2D0_9BACT</name>
<accession>A0A6P2D2D0</accession>
<evidence type="ECO:0000256" key="4">
    <source>
        <dbReference type="ARBA" id="ARBA00022475"/>
    </source>
</evidence>
<dbReference type="GO" id="GO:0140359">
    <property type="term" value="F:ABC-type transporter activity"/>
    <property type="evidence" value="ECO:0007669"/>
    <property type="project" value="InterPro"/>
</dbReference>
<dbReference type="PROSITE" id="PS51012">
    <property type="entry name" value="ABC_TM2"/>
    <property type="match status" value="1"/>
</dbReference>
<evidence type="ECO:0000256" key="6">
    <source>
        <dbReference type="ARBA" id="ARBA00022989"/>
    </source>
</evidence>
<reference evidence="10 11" key="1">
    <citation type="submission" date="2019-05" db="EMBL/GenBank/DDBJ databases">
        <authorList>
            <consortium name="Science for Life Laboratories"/>
        </authorList>
    </citation>
    <scope>NUCLEOTIDE SEQUENCE [LARGE SCALE GENOMIC DNA]</scope>
    <source>
        <strain evidence="10">Soil9</strain>
    </source>
</reference>
<evidence type="ECO:0000256" key="7">
    <source>
        <dbReference type="ARBA" id="ARBA00023136"/>
    </source>
</evidence>
<feature type="transmembrane region" description="Helical" evidence="8">
    <location>
        <begin position="522"/>
        <end position="545"/>
    </location>
</feature>
<sequence>MPILTLAAKDLRLLLRDPRSAVILLLTPLLLILVLGLALGEGFGEKPDDRLRISVVNLDRGLPGKVPFPEKPWSEVVIDDLSATQDIRLEIIRDRGEAERLVAKNRRPAIIVFEEDFSDRMHRCSFLTGAEAVNPFGRDGVRLSQLGATLLTDRTQPVSASIIEQVTQVTLLRVVIPWMIGKAFARVGDEKFMELVANRLNGVKPIPPELLAELDPVVQKLLTALTNDAEFKVLVLKEFSDTKGSSFIEAGKDAAVIAKRTPEFQRAVHKSFQKRAILERLGKEIAFGEVLTPAVQKQVGPTVKRGVGDLFSSYNFEATRWSDLVKSETREGIAANRVEYKDSSGSGVLNRGALRYQILVPSYTVMFAFFLVLSVGWLFVAERKHGTLVRLRAAPLTRGQILLGKLLPCLAVSLLQGVFLLAAGRLIFGMTWGSRPELLLPLVGSTSFAAVGLAILVASVARTETQVAVYGTLLVLVLGGVSGSLMPRDLMPEQMKAVSLVTPHAWALDAYNQLLATPTPDVSAVLTACAALCTFGAAFTALAWWRMDLE</sequence>
<evidence type="ECO:0000313" key="10">
    <source>
        <dbReference type="EMBL" id="VTR94244.1"/>
    </source>
</evidence>
<evidence type="ECO:0000256" key="2">
    <source>
        <dbReference type="ARBA" id="ARBA00007783"/>
    </source>
</evidence>
<keyword evidence="6 8" id="KW-1133">Transmembrane helix</keyword>
<dbReference type="PANTHER" id="PTHR30294:SF38">
    <property type="entry name" value="TRANSPORT PERMEASE PROTEIN"/>
    <property type="match status" value="1"/>
</dbReference>
<keyword evidence="4" id="KW-1003">Cell membrane</keyword>
<dbReference type="GO" id="GO:0005886">
    <property type="term" value="C:plasma membrane"/>
    <property type="evidence" value="ECO:0007669"/>
    <property type="project" value="UniProtKB-SubCell"/>
</dbReference>
<evidence type="ECO:0000259" key="9">
    <source>
        <dbReference type="PROSITE" id="PS51012"/>
    </source>
</evidence>
<dbReference type="Pfam" id="PF12698">
    <property type="entry name" value="ABC2_membrane_3"/>
    <property type="match status" value="1"/>
</dbReference>
<dbReference type="AlphaFoldDB" id="A0A6P2D2D0"/>
<evidence type="ECO:0000313" key="11">
    <source>
        <dbReference type="Proteomes" id="UP000464178"/>
    </source>
</evidence>
<dbReference type="InterPro" id="IPR051449">
    <property type="entry name" value="ABC-2_transporter_component"/>
</dbReference>
<dbReference type="InterPro" id="IPR013525">
    <property type="entry name" value="ABC2_TM"/>
</dbReference>
<comment type="subcellular location">
    <subcellularLocation>
        <location evidence="1">Cell membrane</location>
        <topology evidence="1">Multi-pass membrane protein</topology>
    </subcellularLocation>
</comment>
<dbReference type="Proteomes" id="UP000464178">
    <property type="component" value="Chromosome"/>
</dbReference>
<feature type="transmembrane region" description="Helical" evidence="8">
    <location>
        <begin position="439"/>
        <end position="460"/>
    </location>
</feature>
<keyword evidence="11" id="KW-1185">Reference proteome</keyword>
<dbReference type="RefSeq" id="WP_162668817.1">
    <property type="nucleotide sequence ID" value="NZ_LR593886.1"/>
</dbReference>
<dbReference type="PANTHER" id="PTHR30294">
    <property type="entry name" value="MEMBRANE COMPONENT OF ABC TRANSPORTER YHHJ-RELATED"/>
    <property type="match status" value="1"/>
</dbReference>
<feature type="transmembrane region" description="Helical" evidence="8">
    <location>
        <begin position="467"/>
        <end position="486"/>
    </location>
</feature>
<organism evidence="10 11">
    <name type="scientific">Gemmata massiliana</name>
    <dbReference type="NCBI Taxonomy" id="1210884"/>
    <lineage>
        <taxon>Bacteria</taxon>
        <taxon>Pseudomonadati</taxon>
        <taxon>Planctomycetota</taxon>
        <taxon>Planctomycetia</taxon>
        <taxon>Gemmatales</taxon>
        <taxon>Gemmataceae</taxon>
        <taxon>Gemmata</taxon>
    </lineage>
</organism>
<gene>
    <name evidence="10" type="ORF">SOIL9_34700</name>
</gene>
<keyword evidence="5 8" id="KW-0812">Transmembrane</keyword>